<dbReference type="FunFam" id="2.60.40.10:FF:000347">
    <property type="entry name" value="Neuronal cell adhesion molecule"/>
    <property type="match status" value="1"/>
</dbReference>
<feature type="domain" description="Ig-like" evidence="21">
    <location>
        <begin position="136"/>
        <end position="217"/>
    </location>
</feature>
<comment type="function">
    <text evidence="15">Neural cell adhesion molecule involved in the dynamics of cell adhesion and in the generation of transmembrane signals at tyrosine kinase receptors. During brain development, critical in multiple processes, including neuronal migration, axonal growth and fasciculation, and synaptogenesis. In the mature brain, plays a role in the dynamics of neuronal structure and function, including synaptic plasticity.</text>
</comment>
<dbReference type="FunFam" id="2.60.40.10:FF:000078">
    <property type="entry name" value="Neuronal cell adhesion molecule"/>
    <property type="match status" value="1"/>
</dbReference>
<dbReference type="FunFam" id="2.60.40.10:FF:000038">
    <property type="entry name" value="Neuronal cell adhesion molecule"/>
    <property type="match status" value="1"/>
</dbReference>
<dbReference type="FunFam" id="2.60.40.10:FF:000057">
    <property type="entry name" value="neural cell adhesion molecule L1"/>
    <property type="match status" value="1"/>
</dbReference>
<dbReference type="InterPro" id="IPR003599">
    <property type="entry name" value="Ig_sub"/>
</dbReference>
<dbReference type="SMR" id="A0A9Q9YL75"/>
<dbReference type="PANTHER" id="PTHR44170:SF12">
    <property type="entry name" value="NEUROFASCIN"/>
    <property type="match status" value="1"/>
</dbReference>
<evidence type="ECO:0000256" key="16">
    <source>
        <dbReference type="ARBA" id="ARBA00063896"/>
    </source>
</evidence>
<evidence type="ECO:0000256" key="18">
    <source>
        <dbReference type="SAM" id="MobiDB-lite"/>
    </source>
</evidence>
<keyword evidence="8" id="KW-0130">Cell adhesion</keyword>
<keyword evidence="5 19" id="KW-0812">Transmembrane</keyword>
<feature type="domain" description="Ig-like" evidence="21">
    <location>
        <begin position="514"/>
        <end position="605"/>
    </location>
</feature>
<dbReference type="PROSITE" id="PS50835">
    <property type="entry name" value="IG_LIKE"/>
    <property type="match status" value="6"/>
</dbReference>
<keyword evidence="6 20" id="KW-0732">Signal</keyword>
<dbReference type="PANTHER" id="PTHR44170">
    <property type="entry name" value="PROTEIN SIDEKICK"/>
    <property type="match status" value="1"/>
</dbReference>
<dbReference type="GO" id="GO:0005886">
    <property type="term" value="C:plasma membrane"/>
    <property type="evidence" value="ECO:0007669"/>
    <property type="project" value="UniProtKB-SubCell"/>
</dbReference>
<dbReference type="CTD" id="100141490"/>
<keyword evidence="11" id="KW-1015">Disulfide bond</keyword>
<evidence type="ECO:0000259" key="21">
    <source>
        <dbReference type="PROSITE" id="PS50835"/>
    </source>
</evidence>
<reference evidence="23" key="1">
    <citation type="submission" date="2025-08" db="UniProtKB">
        <authorList>
            <consortium name="RefSeq"/>
        </authorList>
    </citation>
    <scope>IDENTIFICATION</scope>
    <source>
        <tissue evidence="23">Muscle</tissue>
    </source>
</reference>
<protein>
    <recommendedName>
        <fullName evidence="17">Neural cell adhesion molecule L1</fullName>
    </recommendedName>
</protein>
<dbReference type="FunFam" id="2.60.40.10:FF:000100">
    <property type="entry name" value="Neuronal cell adhesion molecule a"/>
    <property type="match status" value="1"/>
</dbReference>
<dbReference type="Pfam" id="PF13882">
    <property type="entry name" value="Bravo_FIGEY"/>
    <property type="match status" value="1"/>
</dbReference>
<keyword evidence="14" id="KW-0393">Immunoglobulin domain</keyword>
<feature type="signal peptide" evidence="20">
    <location>
        <begin position="1"/>
        <end position="25"/>
    </location>
</feature>
<keyword evidence="4" id="KW-1003">Cell membrane</keyword>
<dbReference type="SMART" id="SM00409">
    <property type="entry name" value="IG"/>
    <property type="match status" value="6"/>
</dbReference>
<dbReference type="Pfam" id="PF13927">
    <property type="entry name" value="Ig_3"/>
    <property type="match status" value="2"/>
</dbReference>
<keyword evidence="13" id="KW-0966">Cell projection</keyword>
<accession>A0A9Q9YL75</accession>
<dbReference type="InterPro" id="IPR003961">
    <property type="entry name" value="FN3_dom"/>
</dbReference>
<evidence type="ECO:0000256" key="5">
    <source>
        <dbReference type="ARBA" id="ARBA00022692"/>
    </source>
</evidence>
<comment type="subunit">
    <text evidence="16">Interacts with SHTN1; the interaction occurs in axonal growth cones. Interacts with isoform 2 of BSG.</text>
</comment>
<feature type="region of interest" description="Disordered" evidence="18">
    <location>
        <begin position="1071"/>
        <end position="1152"/>
    </location>
</feature>
<evidence type="ECO:0000256" key="9">
    <source>
        <dbReference type="ARBA" id="ARBA00022989"/>
    </source>
</evidence>
<dbReference type="SMART" id="SM00060">
    <property type="entry name" value="FN3"/>
    <property type="match status" value="4"/>
</dbReference>
<comment type="similarity">
    <text evidence="3">Belongs to the immunoglobulin superfamily. L1/neurofascin/NgCAM family.</text>
</comment>
<evidence type="ECO:0000256" key="10">
    <source>
        <dbReference type="ARBA" id="ARBA00023136"/>
    </source>
</evidence>
<feature type="domain" description="Fibronectin type-III" evidence="22">
    <location>
        <begin position="913"/>
        <end position="1011"/>
    </location>
</feature>
<gene>
    <name evidence="23" type="primary">nfasca</name>
</gene>
<feature type="domain" description="Fibronectin type-III" evidence="22">
    <location>
        <begin position="710"/>
        <end position="803"/>
    </location>
</feature>
<evidence type="ECO:0000313" key="23">
    <source>
        <dbReference type="RefSeq" id="XP_042622275.1"/>
    </source>
</evidence>
<proteinExistence type="inferred from homology"/>
<keyword evidence="7" id="KW-0677">Repeat</keyword>
<evidence type="ECO:0000256" key="19">
    <source>
        <dbReference type="SAM" id="Phobius"/>
    </source>
</evidence>
<organism evidence="23">
    <name type="scientific">Cyprinus carpio</name>
    <name type="common">Common carp</name>
    <dbReference type="NCBI Taxonomy" id="7962"/>
    <lineage>
        <taxon>Eukaryota</taxon>
        <taxon>Metazoa</taxon>
        <taxon>Chordata</taxon>
        <taxon>Craniata</taxon>
        <taxon>Vertebrata</taxon>
        <taxon>Euteleostomi</taxon>
        <taxon>Actinopterygii</taxon>
        <taxon>Neopterygii</taxon>
        <taxon>Teleostei</taxon>
        <taxon>Ostariophysi</taxon>
        <taxon>Cypriniformes</taxon>
        <taxon>Cyprinidae</taxon>
        <taxon>Cyprininae</taxon>
        <taxon>Cyprinus</taxon>
    </lineage>
</organism>
<evidence type="ECO:0000256" key="15">
    <source>
        <dbReference type="ARBA" id="ARBA00060042"/>
    </source>
</evidence>
<evidence type="ECO:0000256" key="3">
    <source>
        <dbReference type="ARBA" id="ARBA00008588"/>
    </source>
</evidence>
<dbReference type="GO" id="GO:0009986">
    <property type="term" value="C:cell surface"/>
    <property type="evidence" value="ECO:0007669"/>
    <property type="project" value="UniProtKB-ARBA"/>
</dbReference>
<evidence type="ECO:0000256" key="2">
    <source>
        <dbReference type="ARBA" id="ARBA00004624"/>
    </source>
</evidence>
<feature type="domain" description="Ig-like" evidence="21">
    <location>
        <begin position="428"/>
        <end position="510"/>
    </location>
</feature>
<evidence type="ECO:0000256" key="4">
    <source>
        <dbReference type="ARBA" id="ARBA00022475"/>
    </source>
</evidence>
<dbReference type="InterPro" id="IPR013098">
    <property type="entry name" value="Ig_I-set"/>
</dbReference>
<dbReference type="InterPro" id="IPR026966">
    <property type="entry name" value="Neurofascin/L1/NrCAM_C"/>
</dbReference>
<evidence type="ECO:0000256" key="12">
    <source>
        <dbReference type="ARBA" id="ARBA00023180"/>
    </source>
</evidence>
<dbReference type="FunFam" id="2.60.40.10:FF:000238">
    <property type="entry name" value="Neuronal cell adhesion molecule"/>
    <property type="match status" value="1"/>
</dbReference>
<dbReference type="SMART" id="SM00408">
    <property type="entry name" value="IGc2"/>
    <property type="match status" value="5"/>
</dbReference>
<evidence type="ECO:0000259" key="22">
    <source>
        <dbReference type="PROSITE" id="PS50853"/>
    </source>
</evidence>
<feature type="domain" description="Fibronectin type-III" evidence="22">
    <location>
        <begin position="610"/>
        <end position="705"/>
    </location>
</feature>
<keyword evidence="9 19" id="KW-1133">Transmembrane helix</keyword>
<evidence type="ECO:0000256" key="6">
    <source>
        <dbReference type="ARBA" id="ARBA00022729"/>
    </source>
</evidence>
<evidence type="ECO:0000256" key="7">
    <source>
        <dbReference type="ARBA" id="ARBA00022737"/>
    </source>
</evidence>
<dbReference type="CDD" id="cd00063">
    <property type="entry name" value="FN3"/>
    <property type="match status" value="4"/>
</dbReference>
<evidence type="ECO:0000256" key="20">
    <source>
        <dbReference type="SAM" id="SignalP"/>
    </source>
</evidence>
<dbReference type="GeneID" id="109048169"/>
<dbReference type="Pfam" id="PF07679">
    <property type="entry name" value="I-set"/>
    <property type="match status" value="3"/>
</dbReference>
<keyword evidence="10 19" id="KW-0472">Membrane</keyword>
<feature type="transmembrane region" description="Helical" evidence="19">
    <location>
        <begin position="1023"/>
        <end position="1044"/>
    </location>
</feature>
<feature type="compositionally biased region" description="Basic and acidic residues" evidence="18">
    <location>
        <begin position="1071"/>
        <end position="1083"/>
    </location>
</feature>
<feature type="domain" description="Fibronectin type-III" evidence="22">
    <location>
        <begin position="808"/>
        <end position="912"/>
    </location>
</feature>
<evidence type="ECO:0000256" key="17">
    <source>
        <dbReference type="ARBA" id="ARBA00074488"/>
    </source>
</evidence>
<sequence length="1152" mass="129422">MWTQERWAALAVLSIILLLSKVVAPIEVPLDLKQPPTIVKQSLKDYIVDPRDNIIIECEAKGKPVPTFQWRRNGKFFNVGKDPRVIMRSRSGTLEIRSSGKSEDYEGEYQCLATNEFGTAISNKILLRVSKSPLWPKEVLEPVVVREGESLVLPCNPPPGLPPPETFWMDSFIMPIPQDKRVSMGLNGDLFFSNVLAKDATTDYSCTARFEFTHTIQQKNPYTLKVTTTRNIPETQPTFLSPKGLSSSKIVLRGEQLLLECIAAGVPTPTIDWFKRGADLPSTKVKIENFSKTLRIFNVSEEDSGDYTCMASNKIGSIRHSVEVQVKAAPYWLDKPTNLVLAPEENGRLVCRARGNPKPTIQWLVDGEPIESSVPNPNRQVLGDTILFHSVHIGSSSVYQCNASNEHGYLLANAFVNILDLAPRMLGPKNQLIKVIENNRTFLDCPFFGSPFPLLRWFKNGLGSGLDGGQYKVYHNGTLEIKQARPEDQGTYTCVASNILGKMENQVRLEVKEPTRIVRAPEHVTQPKGSMVRFHCRVKHDPSLPATVTWLKDDKPLSFSWIGRFKKDEESLTIHNVNPEDGGTYTCTAKTEIDEDSASARLTVTGRPDPPQDLELSDPSARSVRLTWVPGNENNSPVTHFLVQFEEDRWEPGKWQNLSIFDGDLNSVNLQLSPFVNYQFRVIAINAVGQSQPSLASARYQTSGASPDVVPSGLKGWGSKKNNMEITWQALKNTERNGPNLRYVVSWRRKDTEEEWDSITTTRTKHIIHNTDTYVPYEIKIQAVNDFGHSPESNIVIGYSGEDKPSAAPTELRVSKINSTKVNLQWVPVDPSTVNGEFKEYKLYFWREASLIKGLKVNKTKLHKGFFTTAEHPSGILTELFPYSKYKMYMVVANKEYEGPQSNTVEFYTKEGEPGAPKYFRIQRHTDVVHLKWDKPLEPNGLLIGYTLQYHTVNGTQVGERKVKSFPANVTEYIMNLPNRFTRFKFYLAARTQVGAGEVYAVESPHFTNEAYKEQEDIATQGWFIGLMCAIALLVLILLIVCFIKRSRGGKYPVTEKKDLSLDAVDHKDQDGSFDYHSDEDNKPLQGSQTSLDGNVKESDDSLVDYGEGGDGQFNEDGSFIGQYTVKKDKEETEGNESSEATSPVNVIYSLA</sequence>
<evidence type="ECO:0000256" key="14">
    <source>
        <dbReference type="ARBA" id="ARBA00023319"/>
    </source>
</evidence>
<dbReference type="GO" id="GO:0007411">
    <property type="term" value="P:axon guidance"/>
    <property type="evidence" value="ECO:0007669"/>
    <property type="project" value="TreeGrafter"/>
</dbReference>
<dbReference type="AlphaFoldDB" id="A0A9Q9YL75"/>
<dbReference type="RefSeq" id="XP_042622275.1">
    <property type="nucleotide sequence ID" value="XM_042766341.1"/>
</dbReference>
<feature type="domain" description="Ig-like" evidence="21">
    <location>
        <begin position="237"/>
        <end position="325"/>
    </location>
</feature>
<dbReference type="GO" id="GO:0007420">
    <property type="term" value="P:brain development"/>
    <property type="evidence" value="ECO:0007669"/>
    <property type="project" value="TreeGrafter"/>
</dbReference>
<name>A0A9Q9YL75_CYPCA</name>
<evidence type="ECO:0000256" key="8">
    <source>
        <dbReference type="ARBA" id="ARBA00022889"/>
    </source>
</evidence>
<dbReference type="GO" id="GO:0098632">
    <property type="term" value="F:cell-cell adhesion mediator activity"/>
    <property type="evidence" value="ECO:0007669"/>
    <property type="project" value="TreeGrafter"/>
</dbReference>
<dbReference type="InterPro" id="IPR003598">
    <property type="entry name" value="Ig_sub2"/>
</dbReference>
<feature type="chain" id="PRO_5040133898" description="Neural cell adhesion molecule L1" evidence="20">
    <location>
        <begin position="26"/>
        <end position="1152"/>
    </location>
</feature>
<comment type="subcellular location">
    <subcellularLocation>
        <location evidence="1">Cell membrane</location>
        <topology evidence="1">Single-pass type I membrane protein</topology>
    </subcellularLocation>
    <subcellularLocation>
        <location evidence="2">Cell projection</location>
        <location evidence="2">Growth cone</location>
    </subcellularLocation>
</comment>
<evidence type="ECO:0000256" key="13">
    <source>
        <dbReference type="ARBA" id="ARBA00023273"/>
    </source>
</evidence>
<dbReference type="FunFam" id="2.60.40.10:FF:000028">
    <property type="entry name" value="Neuronal cell adhesion molecule"/>
    <property type="match status" value="1"/>
</dbReference>
<dbReference type="FunFam" id="2.60.40.10:FF:000114">
    <property type="entry name" value="Neuronal cell adhesion molecule"/>
    <property type="match status" value="1"/>
</dbReference>
<dbReference type="InterPro" id="IPR007110">
    <property type="entry name" value="Ig-like_dom"/>
</dbReference>
<dbReference type="FunFam" id="2.60.40.10:FF:000005">
    <property type="entry name" value="Neuronal cell adhesion molecule"/>
    <property type="match status" value="1"/>
</dbReference>
<dbReference type="GO" id="GO:0030426">
    <property type="term" value="C:growth cone"/>
    <property type="evidence" value="ECO:0007669"/>
    <property type="project" value="UniProtKB-SubCell"/>
</dbReference>
<evidence type="ECO:0000256" key="1">
    <source>
        <dbReference type="ARBA" id="ARBA00004251"/>
    </source>
</evidence>
<dbReference type="PROSITE" id="PS50853">
    <property type="entry name" value="FN3"/>
    <property type="match status" value="4"/>
</dbReference>
<evidence type="ECO:0000256" key="11">
    <source>
        <dbReference type="ARBA" id="ARBA00023157"/>
    </source>
</evidence>
<dbReference type="Proteomes" id="UP001155660">
    <property type="component" value="Chromosome A11"/>
</dbReference>
<feature type="domain" description="Ig-like" evidence="21">
    <location>
        <begin position="330"/>
        <end position="417"/>
    </location>
</feature>
<keyword evidence="12" id="KW-0325">Glycoprotein</keyword>
<dbReference type="Pfam" id="PF00041">
    <property type="entry name" value="fn3"/>
    <property type="match status" value="3"/>
</dbReference>
<feature type="domain" description="Ig-like" evidence="21">
    <location>
        <begin position="36"/>
        <end position="122"/>
    </location>
</feature>